<dbReference type="Proteomes" id="UP001295423">
    <property type="component" value="Unassembled WGS sequence"/>
</dbReference>
<protein>
    <submittedName>
        <fullName evidence="2">Uncharacterized protein</fullName>
    </submittedName>
</protein>
<reference evidence="2" key="1">
    <citation type="submission" date="2023-08" db="EMBL/GenBank/DDBJ databases">
        <authorList>
            <person name="Audoor S."/>
            <person name="Bilcke G."/>
        </authorList>
    </citation>
    <scope>NUCLEOTIDE SEQUENCE</scope>
</reference>
<keyword evidence="3" id="KW-1185">Reference proteome</keyword>
<dbReference type="AlphaFoldDB" id="A0AAD2CSJ3"/>
<feature type="compositionally biased region" description="Basic and acidic residues" evidence="1">
    <location>
        <begin position="37"/>
        <end position="47"/>
    </location>
</feature>
<sequence>MIQQDDYSPYNQIVRDSSNHQHEMTSAFVARTTSNRNDNHAANDTWKRNVGQTTASPLGVDDDRVWKRQRCGYHEGEAFNDGAIMNRHHHQQEKYDSFDGMDDATMGNATAEAANNANTNTNDKRKEPSNGICFMMAPKQSSTTISEDMAIDDELDAINPQDYFEDKWH</sequence>
<gene>
    <name evidence="2" type="ORF">CYCCA115_LOCUS8390</name>
</gene>
<proteinExistence type="predicted"/>
<accession>A0AAD2CSJ3</accession>
<feature type="region of interest" description="Disordered" evidence="1">
    <location>
        <begin position="1"/>
        <end position="56"/>
    </location>
</feature>
<comment type="caution">
    <text evidence="2">The sequence shown here is derived from an EMBL/GenBank/DDBJ whole genome shotgun (WGS) entry which is preliminary data.</text>
</comment>
<name>A0AAD2CSJ3_9STRA</name>
<feature type="compositionally biased region" description="Polar residues" evidence="1">
    <location>
        <begin position="1"/>
        <end position="16"/>
    </location>
</feature>
<dbReference type="EMBL" id="CAKOGP040001113">
    <property type="protein sequence ID" value="CAJ1943339.1"/>
    <property type="molecule type" value="Genomic_DNA"/>
</dbReference>
<organism evidence="2 3">
    <name type="scientific">Cylindrotheca closterium</name>
    <dbReference type="NCBI Taxonomy" id="2856"/>
    <lineage>
        <taxon>Eukaryota</taxon>
        <taxon>Sar</taxon>
        <taxon>Stramenopiles</taxon>
        <taxon>Ochrophyta</taxon>
        <taxon>Bacillariophyta</taxon>
        <taxon>Bacillariophyceae</taxon>
        <taxon>Bacillariophycidae</taxon>
        <taxon>Bacillariales</taxon>
        <taxon>Bacillariaceae</taxon>
        <taxon>Cylindrotheca</taxon>
    </lineage>
</organism>
<evidence type="ECO:0000256" key="1">
    <source>
        <dbReference type="SAM" id="MobiDB-lite"/>
    </source>
</evidence>
<evidence type="ECO:0000313" key="2">
    <source>
        <dbReference type="EMBL" id="CAJ1943339.1"/>
    </source>
</evidence>
<evidence type="ECO:0000313" key="3">
    <source>
        <dbReference type="Proteomes" id="UP001295423"/>
    </source>
</evidence>